<dbReference type="EMBL" id="GEDC01014175">
    <property type="protein sequence ID" value="JAS23123.1"/>
    <property type="molecule type" value="Transcribed_RNA"/>
</dbReference>
<evidence type="ECO:0000256" key="1">
    <source>
        <dbReference type="SAM" id="Phobius"/>
    </source>
</evidence>
<keyword evidence="1" id="KW-0472">Membrane</keyword>
<dbReference type="AlphaFoldDB" id="A0A1B6DBQ4"/>
<proteinExistence type="predicted"/>
<sequence>MSGPIISRNTEILIFSFVGLGINLHEIAKSYNDDPIAFDGVFQEDREGQNILKSVIFAIELFQTFTVHVYIATFLLLFYPVLAENRRYLLIPWLLLTALRCILLELFIFLLGLIFCVSNVDSLIYFRCAKFVCSYAALLGFNCYFFSIVHNFYHELGQPGAFWPFSRSILVSRLMGLQGREEVVEKTHSSLSESILSADLPEETHGRKNALDALLREATLEWFLNEAYGLNDLDDEEYERELSERTEKFLSLTAEDILRVKGQICPHIERLLEQVQLHNSVGQKEGTDGQKNDPLLRYLFIDLTKNDEEEKKPFRSFVNDHN</sequence>
<keyword evidence="1" id="KW-1133">Transmembrane helix</keyword>
<feature type="transmembrane region" description="Helical" evidence="1">
    <location>
        <begin position="55"/>
        <end position="79"/>
    </location>
</feature>
<gene>
    <name evidence="2" type="ORF">g.11074</name>
</gene>
<feature type="transmembrane region" description="Helical" evidence="1">
    <location>
        <begin position="128"/>
        <end position="149"/>
    </location>
</feature>
<organism evidence="2">
    <name type="scientific">Clastoptera arizonana</name>
    <name type="common">Arizona spittle bug</name>
    <dbReference type="NCBI Taxonomy" id="38151"/>
    <lineage>
        <taxon>Eukaryota</taxon>
        <taxon>Metazoa</taxon>
        <taxon>Ecdysozoa</taxon>
        <taxon>Arthropoda</taxon>
        <taxon>Hexapoda</taxon>
        <taxon>Insecta</taxon>
        <taxon>Pterygota</taxon>
        <taxon>Neoptera</taxon>
        <taxon>Paraneoptera</taxon>
        <taxon>Hemiptera</taxon>
        <taxon>Auchenorrhyncha</taxon>
        <taxon>Cercopoidea</taxon>
        <taxon>Clastopteridae</taxon>
        <taxon>Clastoptera</taxon>
    </lineage>
</organism>
<protein>
    <submittedName>
        <fullName evidence="2">Uncharacterized protein</fullName>
    </submittedName>
</protein>
<accession>A0A1B6DBQ4</accession>
<name>A0A1B6DBQ4_9HEMI</name>
<feature type="transmembrane region" description="Helical" evidence="1">
    <location>
        <begin position="91"/>
        <end position="116"/>
    </location>
</feature>
<reference evidence="2" key="1">
    <citation type="submission" date="2015-12" db="EMBL/GenBank/DDBJ databases">
        <title>De novo transcriptome assembly of four potential Pierce s Disease insect vectors from Arizona vineyards.</title>
        <authorList>
            <person name="Tassone E.E."/>
        </authorList>
    </citation>
    <scope>NUCLEOTIDE SEQUENCE</scope>
</reference>
<keyword evidence="1" id="KW-0812">Transmembrane</keyword>
<evidence type="ECO:0000313" key="2">
    <source>
        <dbReference type="EMBL" id="JAS23123.1"/>
    </source>
</evidence>